<keyword evidence="1" id="KW-0472">Membrane</keyword>
<dbReference type="GO" id="GO:0004888">
    <property type="term" value="F:transmembrane signaling receptor activity"/>
    <property type="evidence" value="ECO:0007669"/>
    <property type="project" value="InterPro"/>
</dbReference>
<feature type="transmembrane region" description="Helical" evidence="1">
    <location>
        <begin position="12"/>
        <end position="30"/>
    </location>
</feature>
<keyword evidence="1" id="KW-1133">Transmembrane helix</keyword>
<protein>
    <recommendedName>
        <fullName evidence="2">Neurotransmitter-gated ion-channel transmembrane domain-containing protein</fullName>
    </recommendedName>
</protein>
<dbReference type="GO" id="GO:0099095">
    <property type="term" value="F:ligand-gated monoatomic anion channel activity"/>
    <property type="evidence" value="ECO:0007669"/>
    <property type="project" value="UniProtKB-ARBA"/>
</dbReference>
<keyword evidence="4" id="KW-1185">Reference proteome</keyword>
<dbReference type="EMBL" id="CAXKWB010012266">
    <property type="protein sequence ID" value="CAL4103971.1"/>
    <property type="molecule type" value="Genomic_DNA"/>
</dbReference>
<dbReference type="Pfam" id="PF02932">
    <property type="entry name" value="Neur_chan_memb"/>
    <property type="match status" value="1"/>
</dbReference>
<proteinExistence type="predicted"/>
<organism evidence="3 4">
    <name type="scientific">Meganyctiphanes norvegica</name>
    <name type="common">Northern krill</name>
    <name type="synonym">Thysanopoda norvegica</name>
    <dbReference type="NCBI Taxonomy" id="48144"/>
    <lineage>
        <taxon>Eukaryota</taxon>
        <taxon>Metazoa</taxon>
        <taxon>Ecdysozoa</taxon>
        <taxon>Arthropoda</taxon>
        <taxon>Crustacea</taxon>
        <taxon>Multicrustacea</taxon>
        <taxon>Malacostraca</taxon>
        <taxon>Eumalacostraca</taxon>
        <taxon>Eucarida</taxon>
        <taxon>Euphausiacea</taxon>
        <taxon>Euphausiidae</taxon>
        <taxon>Meganyctiphanes</taxon>
    </lineage>
</organism>
<feature type="domain" description="Neurotransmitter-gated ion-channel transmembrane" evidence="2">
    <location>
        <begin position="12"/>
        <end position="93"/>
    </location>
</feature>
<feature type="non-terminal residue" evidence="3">
    <location>
        <position position="1"/>
    </location>
</feature>
<dbReference type="Proteomes" id="UP001497623">
    <property type="component" value="Unassembled WGS sequence"/>
</dbReference>
<dbReference type="PRINTS" id="PR00253">
    <property type="entry name" value="GABAARECEPTR"/>
</dbReference>
<evidence type="ECO:0000256" key="1">
    <source>
        <dbReference type="SAM" id="Phobius"/>
    </source>
</evidence>
<dbReference type="InterPro" id="IPR036719">
    <property type="entry name" value="Neuro-gated_channel_TM_sf"/>
</dbReference>
<name>A0AAV2QW73_MEGNR</name>
<feature type="transmembrane region" description="Helical" evidence="1">
    <location>
        <begin position="69"/>
        <end position="91"/>
    </location>
</feature>
<gene>
    <name evidence="3" type="ORF">MNOR_LOCUS17687</name>
</gene>
<dbReference type="InterPro" id="IPR006028">
    <property type="entry name" value="GABAA/Glycine_rcpt"/>
</dbReference>
<feature type="non-terminal residue" evidence="3">
    <location>
        <position position="116"/>
    </location>
</feature>
<feature type="transmembrane region" description="Helical" evidence="1">
    <location>
        <begin position="37"/>
        <end position="57"/>
    </location>
</feature>
<evidence type="ECO:0000313" key="3">
    <source>
        <dbReference type="EMBL" id="CAL4103971.1"/>
    </source>
</evidence>
<evidence type="ECO:0000313" key="4">
    <source>
        <dbReference type="Proteomes" id="UP001497623"/>
    </source>
</evidence>
<dbReference type="GO" id="GO:0005230">
    <property type="term" value="F:extracellular ligand-gated monoatomic ion channel activity"/>
    <property type="evidence" value="ECO:0007669"/>
    <property type="project" value="UniProtKB-ARBA"/>
</dbReference>
<dbReference type="GO" id="GO:0016020">
    <property type="term" value="C:membrane"/>
    <property type="evidence" value="ECO:0007669"/>
    <property type="project" value="InterPro"/>
</dbReference>
<dbReference type="AlphaFoldDB" id="A0AAV2QW73"/>
<dbReference type="GO" id="GO:0005254">
    <property type="term" value="F:chloride channel activity"/>
    <property type="evidence" value="ECO:0007669"/>
    <property type="project" value="UniProtKB-ARBA"/>
</dbReference>
<comment type="caution">
    <text evidence="3">The sequence shown here is derived from an EMBL/GenBank/DDBJ whole genome shotgun (WGS) entry which is preliminary data.</text>
</comment>
<reference evidence="3 4" key="1">
    <citation type="submission" date="2024-05" db="EMBL/GenBank/DDBJ databases">
        <authorList>
            <person name="Wallberg A."/>
        </authorList>
    </citation>
    <scope>NUCLEOTIDE SEQUENCE [LARGE SCALE GENOMIC DNA]</scope>
</reference>
<accession>A0AAV2QW73</accession>
<dbReference type="Gene3D" id="1.20.58.390">
    <property type="entry name" value="Neurotransmitter-gated ion-channel transmembrane domain"/>
    <property type="match status" value="1"/>
</dbReference>
<dbReference type="InterPro" id="IPR038050">
    <property type="entry name" value="Neuro_actylchol_rec"/>
</dbReference>
<dbReference type="InterPro" id="IPR006029">
    <property type="entry name" value="Neurotrans-gated_channel_TM"/>
</dbReference>
<keyword evidence="1" id="KW-0812">Transmembrane</keyword>
<evidence type="ECO:0000259" key="2">
    <source>
        <dbReference type="Pfam" id="PF02932"/>
    </source>
</evidence>
<sequence>TNQFVYYIGNAYLPSFLLIVISYSTFYFNLNDFQDRVMVSITGLLVLTGLFTQTSSSVPKTAYLKLIDIWYMFCIIMDFVMVICIVIINAIHGSEFVHKVGRVMPSEKLSKFFMPK</sequence>
<dbReference type="SUPFAM" id="SSF90112">
    <property type="entry name" value="Neurotransmitter-gated ion-channel transmembrane pore"/>
    <property type="match status" value="1"/>
</dbReference>